<organism evidence="2 3">
    <name type="scientific">Haladaptatus pallidirubidus</name>
    <dbReference type="NCBI Taxonomy" id="1008152"/>
    <lineage>
        <taxon>Archaea</taxon>
        <taxon>Methanobacteriati</taxon>
        <taxon>Methanobacteriota</taxon>
        <taxon>Stenosarchaea group</taxon>
        <taxon>Halobacteria</taxon>
        <taxon>Halobacteriales</taxon>
        <taxon>Haladaptataceae</taxon>
        <taxon>Haladaptatus</taxon>
    </lineage>
</organism>
<evidence type="ECO:0000313" key="3">
    <source>
        <dbReference type="Proteomes" id="UP001501729"/>
    </source>
</evidence>
<keyword evidence="3" id="KW-1185">Reference proteome</keyword>
<comment type="caution">
    <text evidence="2">The sequence shown here is derived from an EMBL/GenBank/DDBJ whole genome shotgun (WGS) entry which is preliminary data.</text>
</comment>
<evidence type="ECO:0008006" key="4">
    <source>
        <dbReference type="Google" id="ProtNLM"/>
    </source>
</evidence>
<sequence length="73" mass="7843">MDYHEVDADDFGSASSKESRKIPLVAGVRICQDGTLGHSTVTALLRRYETAGTKLGGTPDYYSPPAKPKTSVQ</sequence>
<proteinExistence type="predicted"/>
<evidence type="ECO:0000313" key="2">
    <source>
        <dbReference type="EMBL" id="GAA5040927.1"/>
    </source>
</evidence>
<accession>A0AAV3UAU7</accession>
<name>A0AAV3UAU7_9EURY</name>
<dbReference type="Proteomes" id="UP001501729">
    <property type="component" value="Unassembled WGS sequence"/>
</dbReference>
<feature type="region of interest" description="Disordered" evidence="1">
    <location>
        <begin position="54"/>
        <end position="73"/>
    </location>
</feature>
<reference evidence="2 3" key="1">
    <citation type="journal article" date="2019" name="Int. J. Syst. Evol. Microbiol.">
        <title>The Global Catalogue of Microorganisms (GCM) 10K type strain sequencing project: providing services to taxonomists for standard genome sequencing and annotation.</title>
        <authorList>
            <consortium name="The Broad Institute Genomics Platform"/>
            <consortium name="The Broad Institute Genome Sequencing Center for Infectious Disease"/>
            <person name="Wu L."/>
            <person name="Ma J."/>
        </authorList>
    </citation>
    <scope>NUCLEOTIDE SEQUENCE [LARGE SCALE GENOMIC DNA]</scope>
    <source>
        <strain evidence="2 3">JCM 17504</strain>
    </source>
</reference>
<gene>
    <name evidence="2" type="ORF">GCM10025751_02370</name>
</gene>
<evidence type="ECO:0000256" key="1">
    <source>
        <dbReference type="SAM" id="MobiDB-lite"/>
    </source>
</evidence>
<protein>
    <recommendedName>
        <fullName evidence="4">Transposase</fullName>
    </recommendedName>
</protein>
<dbReference type="EMBL" id="BAABKX010000001">
    <property type="protein sequence ID" value="GAA5040927.1"/>
    <property type="molecule type" value="Genomic_DNA"/>
</dbReference>
<dbReference type="AlphaFoldDB" id="A0AAV3UAU7"/>